<comment type="caution">
    <text evidence="1">The sequence shown here is derived from an EMBL/GenBank/DDBJ whole genome shotgun (WGS) entry which is preliminary data.</text>
</comment>
<keyword evidence="2" id="KW-1185">Reference proteome</keyword>
<evidence type="ECO:0000313" key="1">
    <source>
        <dbReference type="EMBL" id="KAI1874504.1"/>
    </source>
</evidence>
<reference evidence="1" key="1">
    <citation type="submission" date="2021-03" db="EMBL/GenBank/DDBJ databases">
        <title>Revisited historic fungal species revealed as producer of novel bioactive compounds through whole genome sequencing and comparative genomics.</title>
        <authorList>
            <person name="Vignolle G.A."/>
            <person name="Hochenegger N."/>
            <person name="Mach R.L."/>
            <person name="Mach-Aigner A.R."/>
            <person name="Javad Rahimi M."/>
            <person name="Salim K.A."/>
            <person name="Chan C.M."/>
            <person name="Lim L.B.L."/>
            <person name="Cai F."/>
            <person name="Druzhinina I.S."/>
            <person name="U'Ren J.M."/>
            <person name="Derntl C."/>
        </authorList>
    </citation>
    <scope>NUCLEOTIDE SEQUENCE</scope>
    <source>
        <strain evidence="1">TUCIM 5799</strain>
    </source>
</reference>
<dbReference type="Proteomes" id="UP000829685">
    <property type="component" value="Unassembled WGS sequence"/>
</dbReference>
<gene>
    <name evidence="1" type="ORF">JX265_004712</name>
</gene>
<accession>A0A9P9WPU7</accession>
<protein>
    <submittedName>
        <fullName evidence="1">Uncharacterized protein</fullName>
    </submittedName>
</protein>
<dbReference type="AlphaFoldDB" id="A0A9P9WPU7"/>
<proteinExistence type="predicted"/>
<name>A0A9P9WPU7_9PEZI</name>
<sequence>MFGSEGLALASLVPRTMTDFAPLNITALASVNGYSTIQCWQLPTAPVDAMSALNYGIGNTSKATWSIIEPRTVVGEAWAPSVQLSMVLNGMIHVSAPAAEELRNLSAVIDDSREAGPPPHVEAYLMPGTLASSLVIAADMKATSYISGHWIEFPSNEPTVLVQTPFADNQVPEHTVLHDGPCE</sequence>
<evidence type="ECO:0000313" key="2">
    <source>
        <dbReference type="Proteomes" id="UP000829685"/>
    </source>
</evidence>
<dbReference type="EMBL" id="JAFIMR010000009">
    <property type="protein sequence ID" value="KAI1874504.1"/>
    <property type="molecule type" value="Genomic_DNA"/>
</dbReference>
<organism evidence="1 2">
    <name type="scientific">Neoarthrinium moseri</name>
    <dbReference type="NCBI Taxonomy" id="1658444"/>
    <lineage>
        <taxon>Eukaryota</taxon>
        <taxon>Fungi</taxon>
        <taxon>Dikarya</taxon>
        <taxon>Ascomycota</taxon>
        <taxon>Pezizomycotina</taxon>
        <taxon>Sordariomycetes</taxon>
        <taxon>Xylariomycetidae</taxon>
        <taxon>Amphisphaeriales</taxon>
        <taxon>Apiosporaceae</taxon>
        <taxon>Neoarthrinium</taxon>
    </lineage>
</organism>